<feature type="domain" description="Flagellar hook-length control protein-like C-terminal" evidence="2">
    <location>
        <begin position="425"/>
        <end position="498"/>
    </location>
</feature>
<dbReference type="InterPro" id="IPR021136">
    <property type="entry name" value="Flagellar_hook_control-like_C"/>
</dbReference>
<dbReference type="InterPro" id="IPR038610">
    <property type="entry name" value="FliK-like_C_sf"/>
</dbReference>
<dbReference type="CDD" id="cd17470">
    <property type="entry name" value="T3SS_Flik_C"/>
    <property type="match status" value="1"/>
</dbReference>
<evidence type="ECO:0000313" key="4">
    <source>
        <dbReference type="Proteomes" id="UP000028481"/>
    </source>
</evidence>
<evidence type="ECO:0000259" key="2">
    <source>
        <dbReference type="Pfam" id="PF02120"/>
    </source>
</evidence>
<dbReference type="AlphaFoldDB" id="A0A075X028"/>
<dbReference type="RefSeq" id="WP_038060154.1">
    <property type="nucleotide sequence ID" value="NZ_CP008796.1"/>
</dbReference>
<dbReference type="Gene3D" id="3.30.750.140">
    <property type="match status" value="1"/>
</dbReference>
<proteinExistence type="predicted"/>
<keyword evidence="4" id="KW-1185">Reference proteome</keyword>
<sequence>MKINLNSNNCSCGNLFLSNGGISGEINQEFNFLQVILLYLLSNGDPSSQLLSSQGINADQVQGLIQTKGTQTEGLSHTKIFQKDQAQDEDLQGVWSFLFWGYLVDRTGINLDGVIQSISKEGLTEVSGLNLNQKGLGELLDKFLNNPSEKLRVYEELNKLLFLPDLKSDFLIWLNHKIETGFQPNEEMTSLWAYSFFKIKNDLSVTEEEQNLLQGEKLQTVLGKEDVLSFQNLIQKLEEKLKSEVFSDKNFLELKPRLLEVVNQAEARLKEGFITNNQVVDSLFNKLRERLFEQQTILGERNAEVKGLNLTEAPFEVIKGLSTKPSGPQEVLDKTAGMFERYFERVKEKGSFLAEGIALLKEKQGFSQEGQGGLTRFQFFYHQVSHLRSNDQHLVNIETVKFLEGDKMSPQFFEFVKRFSAEVLPEGEKKAYVRLEPPHLGGLDLEIKVKEKEVIIVARVEKEEAFRELQNNVEAIKESLKELGLSLKDFQTQLNWGYQGFAGGSGEKREGTKGLKTDLEAQNQDLNILPLEKGFKNLKGKHYFIV</sequence>
<accession>A0A075X028</accession>
<dbReference type="STRING" id="289377.HL41_06085"/>
<feature type="coiled-coil region" evidence="1">
    <location>
        <begin position="459"/>
        <end position="486"/>
    </location>
</feature>
<keyword evidence="1" id="KW-0175">Coiled coil</keyword>
<gene>
    <name evidence="3" type="ORF">HL41_06085</name>
</gene>
<organism evidence="3 4">
    <name type="scientific">Thermodesulfobacterium commune DSM 2178</name>
    <dbReference type="NCBI Taxonomy" id="289377"/>
    <lineage>
        <taxon>Bacteria</taxon>
        <taxon>Pseudomonadati</taxon>
        <taxon>Thermodesulfobacteriota</taxon>
        <taxon>Thermodesulfobacteria</taxon>
        <taxon>Thermodesulfobacteriales</taxon>
        <taxon>Thermodesulfobacteriaceae</taxon>
        <taxon>Thermodesulfobacterium</taxon>
    </lineage>
</organism>
<dbReference type="EMBL" id="CP008796">
    <property type="protein sequence ID" value="AIH04332.1"/>
    <property type="molecule type" value="Genomic_DNA"/>
</dbReference>
<dbReference type="OrthoDB" id="9814868at2"/>
<evidence type="ECO:0000256" key="1">
    <source>
        <dbReference type="SAM" id="Coils"/>
    </source>
</evidence>
<dbReference type="Proteomes" id="UP000028481">
    <property type="component" value="Chromosome"/>
</dbReference>
<dbReference type="eggNOG" id="COG3144">
    <property type="taxonomic scope" value="Bacteria"/>
</dbReference>
<dbReference type="PaxDb" id="289377-HL41_06085"/>
<protein>
    <recommendedName>
        <fullName evidence="2">Flagellar hook-length control protein-like C-terminal domain-containing protein</fullName>
    </recommendedName>
</protein>
<dbReference type="KEGG" id="tcm:HL41_06085"/>
<dbReference type="Pfam" id="PF02120">
    <property type="entry name" value="Flg_hook"/>
    <property type="match status" value="1"/>
</dbReference>
<name>A0A075X028_9BACT</name>
<dbReference type="HOGENOM" id="CLU_498677_0_0_0"/>
<reference evidence="3 4" key="1">
    <citation type="journal article" date="2015" name="Genome Announc.">
        <title>Genome Sequence of a Sulfate-Reducing Thermophilic Bacterium, Thermodesulfobacterium commune DSM 2178T (Phylum Thermodesulfobacteria).</title>
        <authorList>
            <person name="Bhatnagar S."/>
            <person name="Badger J.H."/>
            <person name="Madupu R."/>
            <person name="Khouri H.M."/>
            <person name="O'Connor E.M."/>
            <person name="Robb F.T."/>
            <person name="Ward N.L."/>
            <person name="Eisen J.A."/>
        </authorList>
    </citation>
    <scope>NUCLEOTIDE SEQUENCE [LARGE SCALE GENOMIC DNA]</scope>
    <source>
        <strain evidence="3 4">DSM 2178</strain>
    </source>
</reference>
<evidence type="ECO:0000313" key="3">
    <source>
        <dbReference type="EMBL" id="AIH04332.1"/>
    </source>
</evidence>